<dbReference type="EMBL" id="KQ461196">
    <property type="protein sequence ID" value="KPJ06439.1"/>
    <property type="molecule type" value="Genomic_DNA"/>
</dbReference>
<dbReference type="InParanoid" id="A0A194QM49"/>
<gene>
    <name evidence="1" type="ORF">RR48_14178</name>
</gene>
<accession>A0A194QM49</accession>
<name>A0A194QM49_PAPMA</name>
<protein>
    <submittedName>
        <fullName evidence="1">Uncharacterized protein</fullName>
    </submittedName>
</protein>
<keyword evidence="2" id="KW-1185">Reference proteome</keyword>
<organism evidence="1 2">
    <name type="scientific">Papilio machaon</name>
    <name type="common">Old World swallowtail butterfly</name>
    <dbReference type="NCBI Taxonomy" id="76193"/>
    <lineage>
        <taxon>Eukaryota</taxon>
        <taxon>Metazoa</taxon>
        <taxon>Ecdysozoa</taxon>
        <taxon>Arthropoda</taxon>
        <taxon>Hexapoda</taxon>
        <taxon>Insecta</taxon>
        <taxon>Pterygota</taxon>
        <taxon>Neoptera</taxon>
        <taxon>Endopterygota</taxon>
        <taxon>Lepidoptera</taxon>
        <taxon>Glossata</taxon>
        <taxon>Ditrysia</taxon>
        <taxon>Papilionoidea</taxon>
        <taxon>Papilionidae</taxon>
        <taxon>Papilioninae</taxon>
        <taxon>Papilio</taxon>
    </lineage>
</organism>
<proteinExistence type="predicted"/>
<dbReference type="AlphaFoldDB" id="A0A194QM49"/>
<sequence length="60" mass="6408">MGAMKSKLAGCCPPRCVCCLDSKSDSWDLKKLPRPPLLDTSNDAALNNSRSNTMVVLSAP</sequence>
<evidence type="ECO:0000313" key="1">
    <source>
        <dbReference type="EMBL" id="KPJ06439.1"/>
    </source>
</evidence>
<evidence type="ECO:0000313" key="2">
    <source>
        <dbReference type="Proteomes" id="UP000053240"/>
    </source>
</evidence>
<reference evidence="1 2" key="1">
    <citation type="journal article" date="2015" name="Nat. Commun.">
        <title>Outbred genome sequencing and CRISPR/Cas9 gene editing in butterflies.</title>
        <authorList>
            <person name="Li X."/>
            <person name="Fan D."/>
            <person name="Zhang W."/>
            <person name="Liu G."/>
            <person name="Zhang L."/>
            <person name="Zhao L."/>
            <person name="Fang X."/>
            <person name="Chen L."/>
            <person name="Dong Y."/>
            <person name="Chen Y."/>
            <person name="Ding Y."/>
            <person name="Zhao R."/>
            <person name="Feng M."/>
            <person name="Zhu Y."/>
            <person name="Feng Y."/>
            <person name="Jiang X."/>
            <person name="Zhu D."/>
            <person name="Xiang H."/>
            <person name="Feng X."/>
            <person name="Li S."/>
            <person name="Wang J."/>
            <person name="Zhang G."/>
            <person name="Kronforst M.R."/>
            <person name="Wang W."/>
        </authorList>
    </citation>
    <scope>NUCLEOTIDE SEQUENCE [LARGE SCALE GENOMIC DNA]</scope>
    <source>
        <strain evidence="1">Ya'a_city_454_Pm</strain>
        <tissue evidence="1">Whole body</tissue>
    </source>
</reference>
<dbReference type="Proteomes" id="UP000053240">
    <property type="component" value="Unassembled WGS sequence"/>
</dbReference>